<name>A0A067KX51_JATCU</name>
<dbReference type="AlphaFoldDB" id="A0A067KX51"/>
<dbReference type="EMBL" id="KK914347">
    <property type="protein sequence ID" value="KDP39573.1"/>
    <property type="molecule type" value="Genomic_DNA"/>
</dbReference>
<evidence type="ECO:0000313" key="2">
    <source>
        <dbReference type="EMBL" id="KDP39573.1"/>
    </source>
</evidence>
<feature type="region of interest" description="Disordered" evidence="1">
    <location>
        <begin position="1"/>
        <end position="35"/>
    </location>
</feature>
<evidence type="ECO:0000313" key="3">
    <source>
        <dbReference type="Proteomes" id="UP000027138"/>
    </source>
</evidence>
<dbReference type="Proteomes" id="UP000027138">
    <property type="component" value="Unassembled WGS sequence"/>
</dbReference>
<organism evidence="2 3">
    <name type="scientific">Jatropha curcas</name>
    <name type="common">Barbados nut</name>
    <dbReference type="NCBI Taxonomy" id="180498"/>
    <lineage>
        <taxon>Eukaryota</taxon>
        <taxon>Viridiplantae</taxon>
        <taxon>Streptophyta</taxon>
        <taxon>Embryophyta</taxon>
        <taxon>Tracheophyta</taxon>
        <taxon>Spermatophyta</taxon>
        <taxon>Magnoliopsida</taxon>
        <taxon>eudicotyledons</taxon>
        <taxon>Gunneridae</taxon>
        <taxon>Pentapetalae</taxon>
        <taxon>rosids</taxon>
        <taxon>fabids</taxon>
        <taxon>Malpighiales</taxon>
        <taxon>Euphorbiaceae</taxon>
        <taxon>Crotonoideae</taxon>
        <taxon>Jatropheae</taxon>
        <taxon>Jatropha</taxon>
    </lineage>
</organism>
<reference evidence="2 3" key="1">
    <citation type="journal article" date="2014" name="PLoS ONE">
        <title>Global Analysis of Gene Expression Profiles in Physic Nut (Jatropha curcas L.) Seedlings Exposed to Salt Stress.</title>
        <authorList>
            <person name="Zhang L."/>
            <person name="Zhang C."/>
            <person name="Wu P."/>
            <person name="Chen Y."/>
            <person name="Li M."/>
            <person name="Jiang H."/>
            <person name="Wu G."/>
        </authorList>
    </citation>
    <scope>NUCLEOTIDE SEQUENCE [LARGE SCALE GENOMIC DNA]</scope>
    <source>
        <strain evidence="3">cv. GZQX0401</strain>
        <tissue evidence="2">Young leaves</tissue>
    </source>
</reference>
<evidence type="ECO:0000256" key="1">
    <source>
        <dbReference type="SAM" id="MobiDB-lite"/>
    </source>
</evidence>
<keyword evidence="3" id="KW-1185">Reference proteome</keyword>
<gene>
    <name evidence="2" type="ORF">JCGZ_02593</name>
</gene>
<accession>A0A067KX51</accession>
<protein>
    <submittedName>
        <fullName evidence="2">Uncharacterized protein</fullName>
    </submittedName>
</protein>
<proteinExistence type="predicted"/>
<sequence length="76" mass="8224">MKAATGSSGDAGHISNLPSLRLDLQRRESRPSPPTVIPFDLRRLLAISDGLKVNLRSRSTPLLHVNNSPPLICDLA</sequence>